<dbReference type="InterPro" id="IPR017753">
    <property type="entry name" value="G3P_DH_GlpC_su"/>
</dbReference>
<evidence type="ECO:0000259" key="6">
    <source>
        <dbReference type="PROSITE" id="PS51379"/>
    </source>
</evidence>
<accession>A0A4R3K7W0</accession>
<comment type="caution">
    <text evidence="7">The sequence shown here is derived from an EMBL/GenBank/DDBJ whole genome shotgun (WGS) entry which is preliminary data.</text>
</comment>
<evidence type="ECO:0000313" key="8">
    <source>
        <dbReference type="Proteomes" id="UP000295188"/>
    </source>
</evidence>
<dbReference type="GO" id="GO:0016020">
    <property type="term" value="C:membrane"/>
    <property type="evidence" value="ECO:0007669"/>
    <property type="project" value="InterPro"/>
</dbReference>
<protein>
    <submittedName>
        <fullName evidence="7">Glycerol 3-phosphate dehydrogenase (Quinone) subunit C</fullName>
    </submittedName>
</protein>
<dbReference type="InterPro" id="IPR017900">
    <property type="entry name" value="4Fe4S_Fe_S_CS"/>
</dbReference>
<dbReference type="Gene3D" id="3.30.70.20">
    <property type="match status" value="1"/>
</dbReference>
<dbReference type="PANTHER" id="PTHR32479">
    <property type="entry name" value="GLYCOLATE OXIDASE IRON-SULFUR SUBUNIT"/>
    <property type="match status" value="1"/>
</dbReference>
<name>A0A4R3K7W0_9FIRM</name>
<keyword evidence="5" id="KW-0411">Iron-sulfur</keyword>
<evidence type="ECO:0000256" key="3">
    <source>
        <dbReference type="ARBA" id="ARBA00022737"/>
    </source>
</evidence>
<dbReference type="GO" id="GO:0046872">
    <property type="term" value="F:metal ion binding"/>
    <property type="evidence" value="ECO:0007669"/>
    <property type="project" value="UniProtKB-KW"/>
</dbReference>
<evidence type="ECO:0000313" key="7">
    <source>
        <dbReference type="EMBL" id="TCS78957.1"/>
    </source>
</evidence>
<keyword evidence="8" id="KW-1185">Reference proteome</keyword>
<dbReference type="OrthoDB" id="9794954at2"/>
<dbReference type="PROSITE" id="PS51379">
    <property type="entry name" value="4FE4S_FER_2"/>
    <property type="match status" value="2"/>
</dbReference>
<dbReference type="AlphaFoldDB" id="A0A4R3K7W0"/>
<dbReference type="EMBL" id="SMAA01000008">
    <property type="protein sequence ID" value="TCS78957.1"/>
    <property type="molecule type" value="Genomic_DNA"/>
</dbReference>
<dbReference type="InterPro" id="IPR004017">
    <property type="entry name" value="Cys_rich_dom"/>
</dbReference>
<dbReference type="GO" id="GO:0009331">
    <property type="term" value="C:glycerol-3-phosphate dehydrogenase (FAD) complex"/>
    <property type="evidence" value="ECO:0007669"/>
    <property type="project" value="InterPro"/>
</dbReference>
<dbReference type="GO" id="GO:0009061">
    <property type="term" value="P:anaerobic respiration"/>
    <property type="evidence" value="ECO:0007669"/>
    <property type="project" value="InterPro"/>
</dbReference>
<dbReference type="Proteomes" id="UP000295188">
    <property type="component" value="Unassembled WGS sequence"/>
</dbReference>
<feature type="domain" description="4Fe-4S ferredoxin-type" evidence="6">
    <location>
        <begin position="5"/>
        <end position="34"/>
    </location>
</feature>
<dbReference type="SUPFAM" id="SSF46548">
    <property type="entry name" value="alpha-helical ferredoxin"/>
    <property type="match status" value="1"/>
</dbReference>
<evidence type="ECO:0000256" key="1">
    <source>
        <dbReference type="ARBA" id="ARBA00022485"/>
    </source>
</evidence>
<dbReference type="GO" id="GO:0051539">
    <property type="term" value="F:4 iron, 4 sulfur cluster binding"/>
    <property type="evidence" value="ECO:0007669"/>
    <property type="project" value="UniProtKB-KW"/>
</dbReference>
<dbReference type="RefSeq" id="WP_132549284.1">
    <property type="nucleotide sequence ID" value="NZ_SMAA01000008.1"/>
</dbReference>
<proteinExistence type="predicted"/>
<gene>
    <name evidence="7" type="ORF">EDC37_10816</name>
</gene>
<dbReference type="NCBIfam" id="NF008369">
    <property type="entry name" value="PRK11168.1"/>
    <property type="match status" value="1"/>
</dbReference>
<dbReference type="GO" id="GO:0016491">
    <property type="term" value="F:oxidoreductase activity"/>
    <property type="evidence" value="ECO:0007669"/>
    <property type="project" value="UniProtKB-ARBA"/>
</dbReference>
<reference evidence="7 8" key="1">
    <citation type="submission" date="2019-03" db="EMBL/GenBank/DDBJ databases">
        <title>Genomic Encyclopedia of Type Strains, Phase IV (KMG-IV): sequencing the most valuable type-strain genomes for metagenomic binning, comparative biology and taxonomic classification.</title>
        <authorList>
            <person name="Goeker M."/>
        </authorList>
    </citation>
    <scope>NUCLEOTIDE SEQUENCE [LARGE SCALE GENOMIC DNA]</scope>
    <source>
        <strain evidence="7 8">DSM 20467</strain>
    </source>
</reference>
<sequence length="404" mass="44226">MAINKQHAIDPDKCTACTICVTACPVTAATRKFRGPKMTGPALTRLRKLVSDDDPMLDYCSNCKTCDLVCPSGVPISTLNMIAKNEYYKTHPRKSKADDMLAHSEKMGKLITSLPLGSTFANMGMSIGKAFNVMGAMGIAQSAKMPAYASESFISKFKKIKQNPYLRKVVFFSGCYINYNQPEVGVDLVKVYQKNKIEVAIDENFVCCGSPMVAGGYIDDARVNAAKNAALLKSWVDRGYDIVTACTSCGLMLKQEYQELFDFAGMAEYAAHMYDSIEYLAKLNDAGEFDTNFVNDNTKYIYHAPCHLKVQAIGRPSMELLPLIPGIDIEEADAGCCGISGSYGFKADKHEIAMKVGSKLFNRIKNSHAELGVCECGTCRLQMENGSGVKAIHPLTVLRKAYGL</sequence>
<keyword evidence="2" id="KW-0479">Metal-binding</keyword>
<dbReference type="InterPro" id="IPR017896">
    <property type="entry name" value="4Fe4S_Fe-S-bd"/>
</dbReference>
<dbReference type="Pfam" id="PF13183">
    <property type="entry name" value="Fer4_8"/>
    <property type="match status" value="1"/>
</dbReference>
<feature type="domain" description="4Fe-4S ferredoxin-type" evidence="6">
    <location>
        <begin position="53"/>
        <end position="80"/>
    </location>
</feature>
<keyword evidence="1" id="KW-0004">4Fe-4S</keyword>
<dbReference type="Pfam" id="PF02754">
    <property type="entry name" value="CCG"/>
    <property type="match status" value="2"/>
</dbReference>
<dbReference type="PANTHER" id="PTHR32479:SF19">
    <property type="entry name" value="ANAEROBIC GLYCEROL-3-PHOSPHATE DEHYDROGENASE SUBUNIT C"/>
    <property type="match status" value="1"/>
</dbReference>
<evidence type="ECO:0000256" key="4">
    <source>
        <dbReference type="ARBA" id="ARBA00023004"/>
    </source>
</evidence>
<dbReference type="NCBIfam" id="TIGR03379">
    <property type="entry name" value="glycerol3P_GlpC"/>
    <property type="match status" value="1"/>
</dbReference>
<evidence type="ECO:0000256" key="2">
    <source>
        <dbReference type="ARBA" id="ARBA00022723"/>
    </source>
</evidence>
<organism evidence="7 8">
    <name type="scientific">Pectinatus cerevisiiphilus</name>
    <dbReference type="NCBI Taxonomy" id="86956"/>
    <lineage>
        <taxon>Bacteria</taxon>
        <taxon>Bacillati</taxon>
        <taxon>Bacillota</taxon>
        <taxon>Negativicutes</taxon>
        <taxon>Selenomonadales</taxon>
        <taxon>Selenomonadaceae</taxon>
        <taxon>Pectinatus</taxon>
    </lineage>
</organism>
<evidence type="ECO:0000256" key="5">
    <source>
        <dbReference type="ARBA" id="ARBA00023014"/>
    </source>
</evidence>
<keyword evidence="4" id="KW-0408">Iron</keyword>
<keyword evidence="3" id="KW-0677">Repeat</keyword>
<dbReference type="PROSITE" id="PS00198">
    <property type="entry name" value="4FE4S_FER_1"/>
    <property type="match status" value="2"/>
</dbReference>